<dbReference type="Gene3D" id="3.30.70.2610">
    <property type="match status" value="1"/>
</dbReference>
<dbReference type="NCBIfam" id="TIGR00625">
    <property type="entry name" value="tfb2"/>
    <property type="match status" value="1"/>
</dbReference>
<comment type="caution">
    <text evidence="11">The sequence shown here is derived from an EMBL/GenBank/DDBJ whole genome shotgun (WGS) entry which is preliminary data.</text>
</comment>
<dbReference type="Pfam" id="PF03849">
    <property type="entry name" value="Tfb2"/>
    <property type="match status" value="1"/>
</dbReference>
<evidence type="ECO:0000256" key="2">
    <source>
        <dbReference type="ARBA" id="ARBA00004123"/>
    </source>
</evidence>
<organism evidence="11 12">
    <name type="scientific">Ramalina farinacea</name>
    <dbReference type="NCBI Taxonomy" id="258253"/>
    <lineage>
        <taxon>Eukaryota</taxon>
        <taxon>Fungi</taxon>
        <taxon>Dikarya</taxon>
        <taxon>Ascomycota</taxon>
        <taxon>Pezizomycotina</taxon>
        <taxon>Lecanoromycetes</taxon>
        <taxon>OSLEUM clade</taxon>
        <taxon>Lecanoromycetidae</taxon>
        <taxon>Lecanorales</taxon>
        <taxon>Lecanorineae</taxon>
        <taxon>Ramalinaceae</taxon>
        <taxon>Ramalina</taxon>
    </lineage>
</organism>
<dbReference type="GO" id="GO:0006289">
    <property type="term" value="P:nucleotide-excision repair"/>
    <property type="evidence" value="ECO:0007669"/>
    <property type="project" value="InterPro"/>
</dbReference>
<accession>A0AA43QHZ7</accession>
<dbReference type="GO" id="GO:0005675">
    <property type="term" value="C:transcription factor TFIIH holo complex"/>
    <property type="evidence" value="ECO:0007669"/>
    <property type="project" value="TreeGrafter"/>
</dbReference>
<dbReference type="EMBL" id="JAPUFD010000002">
    <property type="protein sequence ID" value="MDI1486022.1"/>
    <property type="molecule type" value="Genomic_DNA"/>
</dbReference>
<evidence type="ECO:0000256" key="4">
    <source>
        <dbReference type="ARBA" id="ARBA00022763"/>
    </source>
</evidence>
<comment type="function">
    <text evidence="1">Component of the general transcription and DNA repair factor IIH (TFIIH) core complex, which is involved in general and transcription-coupled nucleotide excision repair (NER) of damaged DNA and, when complexed to TFIIK, in RNA transcription by RNA polymerase II. In NER, TFIIH acts by opening DNA around the lesion to allow the excision of the damaged oligonucleotide and its replacement by a new DNA fragment. In transcription, TFIIH has an essential role in transcription initiation. When the pre-initiation complex (PIC) has been established, TFIIH is required for promoter opening and promoter escape. Phosphorylation of the C-terminal tail (CTD) of the largest subunit of RNA polymerase II by the kinase module TFIIK controls the initiation of transcription.</text>
</comment>
<gene>
    <name evidence="11" type="primary">TFB2</name>
    <name evidence="11" type="ORF">OHK93_004211</name>
</gene>
<comment type="function">
    <text evidence="9">Component of the general transcription and DNA repair factor IIH (TFIIH) core complex which is involved in general and transcription-coupled nucleotide excision repair (NER) of damaged DNA.</text>
</comment>
<sequence length="483" mass="53418">MSIPTSRSFEYLEGLSGTTFNRLYKQPSTVLAIFRRMLTHMAKSFVMALLYISRPMPVTDLEAWVRPDGKRERDNAIGLLERMHILTARVKPGKARAYSLTNPFASSLRLALTGGGHHNSFGVPCDVKGRDRVSVAELDDFARRQWEGVLSYMVGSTGVGLADDGVRLSLGVKELLKIGNLVEVRGRNVNITKEGFAFILQEVNAQVWTILILYLQNAEALNMDECDVLSFLFMLGSLELGLAYSKTNLSETQLQMLQDLGDYGIIYQPSDTPTSTSSLFYPTRLATTLTSDTSGLRSSSLAGSGSGAASSSSTSSDHNNNRGFIVIETNYRIYAYTSSTLQIAILSLFSRLTTRYPNMVAGKLTRESIRRAVGMGITSEQIISFLTTHAHPQMHNKNSATILPPTVVDQIRLWQLEGDRMKATVGFLFKDFNSQGEYESVARYAEEIGVCVWKQDRERRFFVTSVQQVAAFLKGKSAAAKGS</sequence>
<evidence type="ECO:0000256" key="3">
    <source>
        <dbReference type="ARBA" id="ARBA00007132"/>
    </source>
</evidence>
<proteinExistence type="inferred from homology"/>
<dbReference type="InterPro" id="IPR040662">
    <property type="entry name" value="Tfb2_C"/>
</dbReference>
<dbReference type="Pfam" id="PF18307">
    <property type="entry name" value="Tfb2_C"/>
    <property type="match status" value="1"/>
</dbReference>
<keyword evidence="12" id="KW-1185">Reference proteome</keyword>
<dbReference type="GO" id="GO:0003690">
    <property type="term" value="F:double-stranded DNA binding"/>
    <property type="evidence" value="ECO:0007669"/>
    <property type="project" value="TreeGrafter"/>
</dbReference>
<keyword evidence="8 9" id="KW-0539">Nucleus</keyword>
<keyword evidence="5 9" id="KW-0805">Transcription regulation</keyword>
<dbReference type="InterPro" id="IPR004598">
    <property type="entry name" value="TFIIH_p52/Tfb2"/>
</dbReference>
<reference evidence="11" key="1">
    <citation type="journal article" date="2023" name="Genome Biol. Evol.">
        <title>First Whole Genome Sequence and Flow Cytometry Genome Size Data for the Lichen-Forming Fungus Ramalina farinacea (Ascomycota).</title>
        <authorList>
            <person name="Llewellyn T."/>
            <person name="Mian S."/>
            <person name="Hill R."/>
            <person name="Leitch I.J."/>
            <person name="Gaya E."/>
        </authorList>
    </citation>
    <scope>NUCLEOTIDE SEQUENCE</scope>
    <source>
        <strain evidence="11">LIQ254RAFAR</strain>
    </source>
</reference>
<protein>
    <recommendedName>
        <fullName evidence="9">RNA polymerase II transcription factor B subunit 2</fullName>
    </recommendedName>
</protein>
<comment type="subcellular location">
    <subcellularLocation>
        <location evidence="2 9">Nucleus</location>
    </subcellularLocation>
</comment>
<dbReference type="AlphaFoldDB" id="A0AA43QHZ7"/>
<keyword evidence="4 9" id="KW-0227">DNA damage</keyword>
<dbReference type="Proteomes" id="UP001161017">
    <property type="component" value="Unassembled WGS sequence"/>
</dbReference>
<evidence type="ECO:0000256" key="5">
    <source>
        <dbReference type="ARBA" id="ARBA00023015"/>
    </source>
</evidence>
<dbReference type="PANTHER" id="PTHR13152">
    <property type="entry name" value="TFIIH, POLYPEPTIDE 4"/>
    <property type="match status" value="1"/>
</dbReference>
<keyword evidence="6 9" id="KW-0804">Transcription</keyword>
<dbReference type="PANTHER" id="PTHR13152:SF0">
    <property type="entry name" value="GENERAL TRANSCRIPTION FACTOR IIH SUBUNIT 4"/>
    <property type="match status" value="1"/>
</dbReference>
<evidence type="ECO:0000256" key="1">
    <source>
        <dbReference type="ARBA" id="ARBA00002817"/>
    </source>
</evidence>
<keyword evidence="7 9" id="KW-0234">DNA repair</keyword>
<evidence type="ECO:0000313" key="12">
    <source>
        <dbReference type="Proteomes" id="UP001161017"/>
    </source>
</evidence>
<evidence type="ECO:0000313" key="11">
    <source>
        <dbReference type="EMBL" id="MDI1486022.1"/>
    </source>
</evidence>
<evidence type="ECO:0000259" key="10">
    <source>
        <dbReference type="Pfam" id="PF18307"/>
    </source>
</evidence>
<dbReference type="FunFam" id="3.30.70.2610:FF:000001">
    <property type="entry name" value="General transcription factor IIH subunit 4"/>
    <property type="match status" value="1"/>
</dbReference>
<evidence type="ECO:0000256" key="7">
    <source>
        <dbReference type="ARBA" id="ARBA00023204"/>
    </source>
</evidence>
<comment type="similarity">
    <text evidence="3 9">Belongs to the TFB2 family.</text>
</comment>
<evidence type="ECO:0000256" key="8">
    <source>
        <dbReference type="ARBA" id="ARBA00023242"/>
    </source>
</evidence>
<evidence type="ECO:0000256" key="9">
    <source>
        <dbReference type="RuleBase" id="RU364024"/>
    </source>
</evidence>
<evidence type="ECO:0000256" key="6">
    <source>
        <dbReference type="ARBA" id="ARBA00023163"/>
    </source>
</evidence>
<feature type="domain" description="Transcription factor Tfb2 C-terminal" evidence="10">
    <location>
        <begin position="409"/>
        <end position="474"/>
    </location>
</feature>
<dbReference type="GO" id="GO:0000439">
    <property type="term" value="C:transcription factor TFIIH core complex"/>
    <property type="evidence" value="ECO:0007669"/>
    <property type="project" value="InterPro"/>
</dbReference>
<name>A0AA43QHZ7_9LECA</name>
<dbReference type="GO" id="GO:0001671">
    <property type="term" value="F:ATPase activator activity"/>
    <property type="evidence" value="ECO:0007669"/>
    <property type="project" value="InterPro"/>
</dbReference>
<dbReference type="GO" id="GO:0006366">
    <property type="term" value="P:transcription by RNA polymerase II"/>
    <property type="evidence" value="ECO:0007669"/>
    <property type="project" value="UniProtKB-ARBA"/>
</dbReference>